<evidence type="ECO:0000256" key="7">
    <source>
        <dbReference type="ARBA" id="ARBA00048173"/>
    </source>
</evidence>
<evidence type="ECO:0000256" key="3">
    <source>
        <dbReference type="ARBA" id="ARBA00022723"/>
    </source>
</evidence>
<keyword evidence="4" id="KW-0064">Aspartyl protease</keyword>
<dbReference type="CDD" id="cd09272">
    <property type="entry name" value="RNase_HI_RT_Ty1"/>
    <property type="match status" value="1"/>
</dbReference>
<keyword evidence="12" id="KW-1185">Reference proteome</keyword>
<dbReference type="Pfam" id="PF07727">
    <property type="entry name" value="RVT_2"/>
    <property type="match status" value="1"/>
</dbReference>
<dbReference type="InterPro" id="IPR025724">
    <property type="entry name" value="GAG-pre-integrase_dom"/>
</dbReference>
<keyword evidence="1" id="KW-0815">Transposition</keyword>
<evidence type="ECO:0000256" key="9">
    <source>
        <dbReference type="SAM" id="MobiDB-lite"/>
    </source>
</evidence>
<dbReference type="SUPFAM" id="SSF53098">
    <property type="entry name" value="Ribonuclease H-like"/>
    <property type="match status" value="1"/>
</dbReference>
<dbReference type="GO" id="GO:0006508">
    <property type="term" value="P:proteolysis"/>
    <property type="evidence" value="ECO:0007669"/>
    <property type="project" value="UniProtKB-KW"/>
</dbReference>
<keyword evidence="6" id="KW-0694">RNA-binding</keyword>
<dbReference type="GO" id="GO:0003964">
    <property type="term" value="F:RNA-directed DNA polymerase activity"/>
    <property type="evidence" value="ECO:0007669"/>
    <property type="project" value="UniProtKB-EC"/>
</dbReference>
<dbReference type="Pfam" id="PF13976">
    <property type="entry name" value="gag_pre-integrs"/>
    <property type="match status" value="1"/>
</dbReference>
<dbReference type="STRING" id="401625.A0A0P1BFD2"/>
<comment type="catalytic activity">
    <reaction evidence="7">
        <text>DNA(n) + a 2'-deoxyribonucleoside 5'-triphosphate = DNA(n+1) + diphosphate</text>
        <dbReference type="Rhea" id="RHEA:22508"/>
        <dbReference type="Rhea" id="RHEA-COMP:17339"/>
        <dbReference type="Rhea" id="RHEA-COMP:17340"/>
        <dbReference type="ChEBI" id="CHEBI:33019"/>
        <dbReference type="ChEBI" id="CHEBI:61560"/>
        <dbReference type="ChEBI" id="CHEBI:173112"/>
        <dbReference type="EC" id="2.7.7.49"/>
    </reaction>
</comment>
<dbReference type="Pfam" id="PF22936">
    <property type="entry name" value="Pol_BBD"/>
    <property type="match status" value="1"/>
</dbReference>
<protein>
    <submittedName>
        <fullName evidence="11">Gag-pol polyprotein</fullName>
    </submittedName>
</protein>
<dbReference type="GO" id="GO:0005634">
    <property type="term" value="C:nucleus"/>
    <property type="evidence" value="ECO:0007669"/>
    <property type="project" value="UniProtKB-ARBA"/>
</dbReference>
<dbReference type="Pfam" id="PF00665">
    <property type="entry name" value="rve"/>
    <property type="match status" value="1"/>
</dbReference>
<keyword evidence="5" id="KW-0378">Hydrolase</keyword>
<accession>A0A0P1BFD2</accession>
<keyword evidence="2" id="KW-0645">Protease</keyword>
<evidence type="ECO:0000256" key="2">
    <source>
        <dbReference type="ARBA" id="ARBA00022670"/>
    </source>
</evidence>
<reference evidence="12" key="1">
    <citation type="submission" date="2014-09" db="EMBL/GenBank/DDBJ databases">
        <authorList>
            <person name="Sharma Rahul"/>
            <person name="Thines Marco"/>
        </authorList>
    </citation>
    <scope>NUCLEOTIDE SEQUENCE [LARGE SCALE GENOMIC DNA]</scope>
</reference>
<dbReference type="EMBL" id="CCYA01000249">
    <property type="protein sequence ID" value="CEH14870.1"/>
    <property type="molecule type" value="Genomic_DNA"/>
</dbReference>
<dbReference type="SUPFAM" id="SSF56672">
    <property type="entry name" value="DNA/RNA polymerases"/>
    <property type="match status" value="1"/>
</dbReference>
<proteinExistence type="predicted"/>
<feature type="region of interest" description="Disordered" evidence="9">
    <location>
        <begin position="748"/>
        <end position="767"/>
    </location>
</feature>
<evidence type="ECO:0000256" key="4">
    <source>
        <dbReference type="ARBA" id="ARBA00022750"/>
    </source>
</evidence>
<dbReference type="InterPro" id="IPR013103">
    <property type="entry name" value="RVT_2"/>
</dbReference>
<feature type="domain" description="Integrase catalytic" evidence="10">
    <location>
        <begin position="548"/>
        <end position="707"/>
    </location>
</feature>
<comment type="catalytic activity">
    <reaction evidence="8">
        <text>DNA(n) + a 2'-deoxyribonucleoside 5'-triphosphate = DNA(n+1) + diphosphate</text>
        <dbReference type="Rhea" id="RHEA:22508"/>
        <dbReference type="Rhea" id="RHEA-COMP:17339"/>
        <dbReference type="Rhea" id="RHEA-COMP:17340"/>
        <dbReference type="ChEBI" id="CHEBI:33019"/>
        <dbReference type="ChEBI" id="CHEBI:61560"/>
        <dbReference type="ChEBI" id="CHEBI:173112"/>
        <dbReference type="EC" id="2.7.7.7"/>
    </reaction>
</comment>
<name>A0A0P1BFD2_9BASI</name>
<evidence type="ECO:0000256" key="1">
    <source>
        <dbReference type="ARBA" id="ARBA00022578"/>
    </source>
</evidence>
<dbReference type="Proteomes" id="UP000054845">
    <property type="component" value="Unassembled WGS sequence"/>
</dbReference>
<evidence type="ECO:0000256" key="5">
    <source>
        <dbReference type="ARBA" id="ARBA00022801"/>
    </source>
</evidence>
<dbReference type="OrthoDB" id="3261476at2759"/>
<evidence type="ECO:0000313" key="12">
    <source>
        <dbReference type="Proteomes" id="UP000054845"/>
    </source>
</evidence>
<keyword evidence="3" id="KW-0479">Metal-binding</keyword>
<evidence type="ECO:0000259" key="10">
    <source>
        <dbReference type="PROSITE" id="PS50994"/>
    </source>
</evidence>
<evidence type="ECO:0000256" key="8">
    <source>
        <dbReference type="ARBA" id="ARBA00049244"/>
    </source>
</evidence>
<dbReference type="InterPro" id="IPR039537">
    <property type="entry name" value="Retrotran_Ty1/copia-like"/>
</dbReference>
<feature type="compositionally biased region" description="Polar residues" evidence="9">
    <location>
        <begin position="1"/>
        <end position="34"/>
    </location>
</feature>
<dbReference type="InterPro" id="IPR054722">
    <property type="entry name" value="PolX-like_BBD"/>
</dbReference>
<dbReference type="PANTHER" id="PTHR42648:SF24">
    <property type="entry name" value="INTEGRASE CATALYTIC DOMAIN-CONTAINING PROTEIN"/>
    <property type="match status" value="1"/>
</dbReference>
<dbReference type="InterPro" id="IPR001584">
    <property type="entry name" value="Integrase_cat-core"/>
</dbReference>
<dbReference type="GO" id="GO:0004190">
    <property type="term" value="F:aspartic-type endopeptidase activity"/>
    <property type="evidence" value="ECO:0007669"/>
    <property type="project" value="UniProtKB-KW"/>
</dbReference>
<dbReference type="InterPro" id="IPR043502">
    <property type="entry name" value="DNA/RNA_pol_sf"/>
</dbReference>
<dbReference type="Pfam" id="PF14223">
    <property type="entry name" value="Retrotran_gag_2"/>
    <property type="match status" value="1"/>
</dbReference>
<dbReference type="PANTHER" id="PTHR42648">
    <property type="entry name" value="TRANSPOSASE, PUTATIVE-RELATED"/>
    <property type="match status" value="1"/>
</dbReference>
<dbReference type="InterPro" id="IPR012337">
    <property type="entry name" value="RNaseH-like_sf"/>
</dbReference>
<dbReference type="Gene3D" id="3.30.420.10">
    <property type="entry name" value="Ribonuclease H-like superfamily/Ribonuclease H"/>
    <property type="match status" value="1"/>
</dbReference>
<organism evidence="11 12">
    <name type="scientific">Ceraceosorus bombacis</name>
    <dbReference type="NCBI Taxonomy" id="401625"/>
    <lineage>
        <taxon>Eukaryota</taxon>
        <taxon>Fungi</taxon>
        <taxon>Dikarya</taxon>
        <taxon>Basidiomycota</taxon>
        <taxon>Ustilaginomycotina</taxon>
        <taxon>Exobasidiomycetes</taxon>
        <taxon>Ceraceosorales</taxon>
        <taxon>Ceraceosoraceae</taxon>
        <taxon>Ceraceosorus</taxon>
    </lineage>
</organism>
<dbReference type="GO" id="GO:0046872">
    <property type="term" value="F:metal ion binding"/>
    <property type="evidence" value="ECO:0007669"/>
    <property type="project" value="UniProtKB-KW"/>
</dbReference>
<dbReference type="InterPro" id="IPR036397">
    <property type="entry name" value="RNaseH_sf"/>
</dbReference>
<dbReference type="GO" id="GO:0015074">
    <property type="term" value="P:DNA integration"/>
    <property type="evidence" value="ECO:0007669"/>
    <property type="project" value="InterPro"/>
</dbReference>
<dbReference type="GO" id="GO:0032196">
    <property type="term" value="P:transposition"/>
    <property type="evidence" value="ECO:0007669"/>
    <property type="project" value="UniProtKB-KW"/>
</dbReference>
<dbReference type="PROSITE" id="PS50994">
    <property type="entry name" value="INTEGRASE"/>
    <property type="match status" value="1"/>
</dbReference>
<evidence type="ECO:0000313" key="11">
    <source>
        <dbReference type="EMBL" id="CEH14870.1"/>
    </source>
</evidence>
<dbReference type="GO" id="GO:0003723">
    <property type="term" value="F:RNA binding"/>
    <property type="evidence" value="ECO:0007669"/>
    <property type="project" value="UniProtKB-KW"/>
</dbReference>
<dbReference type="GO" id="GO:0003887">
    <property type="term" value="F:DNA-directed DNA polymerase activity"/>
    <property type="evidence" value="ECO:0007669"/>
    <property type="project" value="UniProtKB-EC"/>
</dbReference>
<feature type="region of interest" description="Disordered" evidence="9">
    <location>
        <begin position="1"/>
        <end position="39"/>
    </location>
</feature>
<evidence type="ECO:0000256" key="6">
    <source>
        <dbReference type="ARBA" id="ARBA00022884"/>
    </source>
</evidence>
<sequence>MTTSQESDSVAGTGQPLPSTSGASASAIPSTSARGASAPVDRGESIFSTYSTHGPAPLKRIKLVFDRANRLKDADGFDAWKQQVEAVLDTNDCWEILQRDFDPPKVTSNEWSEYNDRVRATRNLLTLSLDPDLLHLIKDTRDAKKAWECILKHFEPSSTMGKIHIVNDLLGMSLGVDGDLITHIAKFKSSHSTMKRLGIEWDDLIAALFLRSLPKTYDTLKTVWYAGDALPDLETIIKKVKDVHSQQGANRNGVGLVAHKRQGSNSPPPGPCPACNGDHWMRECTNKTAAEKVRQRKESERRKLQKSKSIPTALAALRPGEFGLVAQVVDAEVHLPPPAEYPSTVRASSHDFSLVAHASSKDWYLDSGCTSHVSNDRTLFVNLVERANGSLTGVGGAVPILGHGSVRLHTAQPVLLQDVCWAPGTPFNLMSVGAITEKGYSVILDSTKGRIVSPDGVTIATATRCTNRLWRVDTLKSPKGSHAIALQSNKLDSMATWHRRLCHLHHGAIRKMANGPLKGKVDVSTEPKCEACIEGKFHRGAFPSSDHRAAAPLALVHSDVLYIPWPSLLGFHYVVVLVDDYLRKTWTFPVRQKGDAATVINEFIALPHEHVIKEIQTDRGKEYDRIDTTCAQRGIHHRRTVGFTPQSNGRAERVNRTLLDGVTTMLLDAGLPHCLRAEAMRTFVIAKNASYHDAIKAIPDDLYYDKSPPAMQLLRAFGCKAWAYVPRYRLWDGHKVSLSRVNDTLFDESSFPAREPPSTPEPESRPITVESPIALVPQPVMIEPPAAAATTPAEPVVPSSIAEPVAETRKSTRERKHTSRYSLEQFYAMSVTLEHLLGEGGGNGSNFNFPEGAFVAAAAHAMPADPRSYAEALLTDEAEKWKEAAIAELAALRSNNTWTLVRRNGQRVIGSKWVLTKKRNDKGVVVKYKARLVAQGFNQQPGRDYDTAFSPVVKFNTMRVLFSFAGYNPEWCLEGCDVNNAYTHSDLDPKDDYYLCQAKGFEEHPEGPGVEYVYHLKKSLYGLPASGHYWNANIDKKLKAMGYKRCFSDPCLYMCQRNGDFIMVAVYVDDLTMLSSDPLLVRELKEALREEYGIKDLGQLRAILGLHIQRDRSGLHVSQERYIHDLAARFDLQHLPPAGAPLQKGIVLRKTPANAPRISEPYLELIGGLMWAMLGTRPDIAYAVSALSRHSSHPSPEHWVSAIQVLRYLHGSASTGLFYPARTNASAHYPPFFAYSNASHGDCVDTLRSTMGNVFISGTPNGPGGPIAWSSKLQGRVAKSTTDAEYCALSHCGDTAIWLRQLYKELAIDFPSATTVLGSTPVFGNNQGSIDYATNGKDSTRTRHVRMTEHLVRELVVAQDIKLAYVRTTVMAANMMTKSVSKERLRELSQLVGLRAPPPGARL</sequence>